<organism evidence="1 2">
    <name type="scientific">Aspergillus oryzae</name>
    <name type="common">Yellow koji mold</name>
    <dbReference type="NCBI Taxonomy" id="5062"/>
    <lineage>
        <taxon>Eukaryota</taxon>
        <taxon>Fungi</taxon>
        <taxon>Dikarya</taxon>
        <taxon>Ascomycota</taxon>
        <taxon>Pezizomycotina</taxon>
        <taxon>Eurotiomycetes</taxon>
        <taxon>Eurotiomycetidae</taxon>
        <taxon>Eurotiales</taxon>
        <taxon>Aspergillaceae</taxon>
        <taxon>Aspergillus</taxon>
        <taxon>Aspergillus subgen. Circumdati</taxon>
    </lineage>
</organism>
<sequence length="246" mass="27053">MFRNRYVLSFPGIAVECLADAHDLLYRKNSQKPGDELIQRFQKTFSDVVPQVPNSQTASFGQIPAGPITPAKLSMESGDLKLHDATPRPGQDMRYAPSYVDPNSLSFINPLTQPHGYYTPNSGGLSAVFHSQAGDLHTPMGMNMITPLTLPQQLASATINADTTAMGLDQFNQPYIAPHFQNPQPFAQQAPFAPTFVHRDSGYDAMDESVDELSLNDVDMQGNAHPHMIPSMLQRDQVDVQTPGEK</sequence>
<evidence type="ECO:0000313" key="2">
    <source>
        <dbReference type="Proteomes" id="UP001165205"/>
    </source>
</evidence>
<dbReference type="Proteomes" id="UP001165205">
    <property type="component" value="Unassembled WGS sequence"/>
</dbReference>
<dbReference type="EMBL" id="BSYA01000065">
    <property type="protein sequence ID" value="GMG30089.1"/>
    <property type="molecule type" value="Genomic_DNA"/>
</dbReference>
<gene>
    <name evidence="1" type="ORF">Aory04_000621900</name>
</gene>
<comment type="caution">
    <text evidence="1">The sequence shown here is derived from an EMBL/GenBank/DDBJ whole genome shotgun (WGS) entry which is preliminary data.</text>
</comment>
<evidence type="ECO:0000313" key="1">
    <source>
        <dbReference type="EMBL" id="GMG30089.1"/>
    </source>
</evidence>
<proteinExistence type="predicted"/>
<protein>
    <submittedName>
        <fullName evidence="1">Unnamed protein product</fullName>
    </submittedName>
</protein>
<dbReference type="AlphaFoldDB" id="A0AAN4YJF3"/>
<name>A0AAN4YJF3_ASPOZ</name>
<reference evidence="1" key="1">
    <citation type="submission" date="2023-04" db="EMBL/GenBank/DDBJ databases">
        <title>Aspergillus oryzae NBRC 4228.</title>
        <authorList>
            <person name="Ichikawa N."/>
            <person name="Sato H."/>
            <person name="Tonouchi N."/>
        </authorList>
    </citation>
    <scope>NUCLEOTIDE SEQUENCE</scope>
    <source>
        <strain evidence="1">NBRC 4228</strain>
    </source>
</reference>
<accession>A0AAN4YJF3</accession>